<dbReference type="EMBL" id="JPWU03000206">
    <property type="protein sequence ID" value="KAG2522626.1"/>
    <property type="molecule type" value="Genomic_DNA"/>
</dbReference>
<accession>A0A3R7HH84</accession>
<dbReference type="GO" id="GO:0005737">
    <property type="term" value="C:cytoplasm"/>
    <property type="evidence" value="ECO:0007669"/>
    <property type="project" value="TreeGrafter"/>
</dbReference>
<organism evidence="4 5">
    <name type="scientific">Phytophthora kernoviae</name>
    <dbReference type="NCBI Taxonomy" id="325452"/>
    <lineage>
        <taxon>Eukaryota</taxon>
        <taxon>Sar</taxon>
        <taxon>Stramenopiles</taxon>
        <taxon>Oomycota</taxon>
        <taxon>Peronosporomycetes</taxon>
        <taxon>Peronosporales</taxon>
        <taxon>Peronosporaceae</taxon>
        <taxon>Phytophthora</taxon>
    </lineage>
</organism>
<evidence type="ECO:0000256" key="1">
    <source>
        <dbReference type="SAM" id="MobiDB-lite"/>
    </source>
</evidence>
<feature type="region of interest" description="Disordered" evidence="1">
    <location>
        <begin position="723"/>
        <end position="742"/>
    </location>
</feature>
<feature type="compositionally biased region" description="Basic and acidic residues" evidence="1">
    <location>
        <begin position="626"/>
        <end position="639"/>
    </location>
</feature>
<reference evidence="2" key="3">
    <citation type="submission" date="2020-06" db="EMBL/GenBank/DDBJ databases">
        <authorList>
            <person name="Studholme D.J."/>
        </authorList>
    </citation>
    <scope>NUCLEOTIDE SEQUENCE</scope>
    <source>
        <strain evidence="2">NZFS 3630</strain>
    </source>
</reference>
<dbReference type="Proteomes" id="UP000285883">
    <property type="component" value="Unassembled WGS sequence"/>
</dbReference>
<protein>
    <recommendedName>
        <fullName evidence="7">Abnormal spindle-like microcephaly-associated protein ASH domain-containing protein</fullName>
    </recommendedName>
</protein>
<dbReference type="InterPro" id="IPR013783">
    <property type="entry name" value="Ig-like_fold"/>
</dbReference>
<feature type="region of interest" description="Disordered" evidence="1">
    <location>
        <begin position="614"/>
        <end position="654"/>
    </location>
</feature>
<dbReference type="EMBL" id="MBDN02000191">
    <property type="protein sequence ID" value="RLN78407.1"/>
    <property type="molecule type" value="Genomic_DNA"/>
</dbReference>
<name>A0A3R7HH84_9STRA</name>
<dbReference type="STRING" id="325452.A0A3R7HH84"/>
<evidence type="ECO:0000313" key="6">
    <source>
        <dbReference type="Proteomes" id="UP000285883"/>
    </source>
</evidence>
<comment type="caution">
    <text evidence="4">The sequence shown here is derived from an EMBL/GenBank/DDBJ whole genome shotgun (WGS) entry which is preliminary data.</text>
</comment>
<dbReference type="EMBL" id="MAYM02000118">
    <property type="protein sequence ID" value="RLN45870.1"/>
    <property type="molecule type" value="Genomic_DNA"/>
</dbReference>
<dbReference type="Proteomes" id="UP000285624">
    <property type="component" value="Unassembled WGS sequence"/>
</dbReference>
<feature type="compositionally biased region" description="Polar residues" evidence="1">
    <location>
        <begin position="723"/>
        <end position="736"/>
    </location>
</feature>
<reference evidence="2" key="1">
    <citation type="journal article" date="2015" name="Genom Data">
        <title>Genome sequences of six Phytophthora species associated with forests in New Zealand.</title>
        <authorList>
            <person name="Studholme D.J."/>
            <person name="McDougal R.L."/>
            <person name="Sambles C."/>
            <person name="Hansen E."/>
            <person name="Hardy G."/>
            <person name="Grant M."/>
            <person name="Ganley R.J."/>
            <person name="Williams N.M."/>
        </authorList>
    </citation>
    <scope>NUCLEOTIDE SEQUENCE</scope>
    <source>
        <strain evidence="2">NZFS 3630</strain>
    </source>
</reference>
<dbReference type="GO" id="GO:0005929">
    <property type="term" value="C:cilium"/>
    <property type="evidence" value="ECO:0007669"/>
    <property type="project" value="TreeGrafter"/>
</dbReference>
<reference evidence="5 6" key="2">
    <citation type="submission" date="2018-07" db="EMBL/GenBank/DDBJ databases">
        <title>Genome sequencing of oomycete isolates from Chile give support for New Zealand origin for Phytophthora kernoviae and make available the first Nothophytophthora sp. genome.</title>
        <authorList>
            <person name="Studholme D.J."/>
            <person name="Sanfuentes E."/>
            <person name="Panda P."/>
            <person name="Hill R."/>
            <person name="Sambles C."/>
            <person name="Grant M."/>
            <person name="Williams N.M."/>
            <person name="Mcdougal R.L."/>
        </authorList>
    </citation>
    <scope>NUCLEOTIDE SEQUENCE [LARGE SCALE GENOMIC DNA]</scope>
    <source>
        <strain evidence="3">Chile2</strain>
        <strain evidence="4">Chile4</strain>
    </source>
</reference>
<evidence type="ECO:0000313" key="5">
    <source>
        <dbReference type="Proteomes" id="UP000285624"/>
    </source>
</evidence>
<dbReference type="GO" id="GO:0008285">
    <property type="term" value="P:negative regulation of cell population proliferation"/>
    <property type="evidence" value="ECO:0007669"/>
    <property type="project" value="InterPro"/>
</dbReference>
<gene>
    <name evidence="3" type="ORF">BBI17_006063</name>
    <name evidence="4" type="ORF">BBO99_00005993</name>
    <name evidence="2" type="ORF">JM18_004794</name>
</gene>
<dbReference type="Gene3D" id="2.60.40.10">
    <property type="entry name" value="Immunoglobulins"/>
    <property type="match status" value="3"/>
</dbReference>
<dbReference type="Proteomes" id="UP000792063">
    <property type="component" value="Unassembled WGS sequence"/>
</dbReference>
<sequence>MSEQAWSQLEYLQVVSPGTSPVRSAVDLLGSEQRQGTSLEVGPFFLTPNEVELDKGESVTFNLVYTPTGVGEQRERFVMVCDNCLVRIFQIVGRGCQVDITATRVNDSPIDANVAEMGPLDHMIFPNEILVNGQAQQTIVITNDTPLDIKYSWKIYPLLQETRNEGMNEDSNEKAMMVPLPPQWSPPFRVVPDSGVFALSSSKEFTIEFLPTEARTYVCQATLMINDIPACSMPGPEQMSHLKAAFKAHDDSPLTPRVEAARKLQDSMPGFSLQLHGRNDTERSLFTSRDILPRATVAFAPESGMLAPGETFTVKATCLAGSLPERFRGFFRCQAAPERLFFGVDTRGVQAVVSARAEIQSPNVFLSTTRMPLGTTYMGVEARRTIELVNVSNLEAAFKFVEPEGRGVAFQLLPDRVHIPPWEQVVVRVTCFNNMPGTYVDDIVSRATGAPPVFLHANVGIVGTPLALDRNCVGLHFGKPVPVGRVQQLLREPTLHFGAVCVRAASITRTLRVTNRGPQCARLKWKLVENGREDHLVTVTLRVDFGSRLQLRITPCDDENYGANALPFKVEPPTAIVPAFSTTPFRITFEPSKDGVAEPRALLLADAHWYDANPEGNHSTVDTEDSISHDSEGDSRQEDPASPSRHSNNNSGGAAHAVAAGKAFAAVPSRLIVLRIVNPTVVPARFAVQHVPRPKPVSRAQQQEMNQHHAHSLDEPNVFTFSTRSGELRGPTTTLKSAGGWLPTTDSTKDLLGENATTTHPLVHAPLELRVEFHPRESGQHYKSRFRFAVEHGRDFEVVLEGVGHLDEVDDPCDADRPLVRVKELQHSFHIFRGSSPQVSLHKQTVNGTQLT</sequence>
<dbReference type="GO" id="GO:0015631">
    <property type="term" value="F:tubulin binding"/>
    <property type="evidence" value="ECO:0007669"/>
    <property type="project" value="TreeGrafter"/>
</dbReference>
<evidence type="ECO:0000313" key="4">
    <source>
        <dbReference type="EMBL" id="RLN78407.1"/>
    </source>
</evidence>
<dbReference type="PANTHER" id="PTHR46348">
    <property type="entry name" value="DELETED IN LUNG AND ESOPHAGEAL CANCER PROTEIN 1"/>
    <property type="match status" value="1"/>
</dbReference>
<dbReference type="AlphaFoldDB" id="A0A3R7HH84"/>
<keyword evidence="5" id="KW-1185">Reference proteome</keyword>
<proteinExistence type="predicted"/>
<evidence type="ECO:0008006" key="7">
    <source>
        <dbReference type="Google" id="ProtNLM"/>
    </source>
</evidence>
<evidence type="ECO:0000313" key="3">
    <source>
        <dbReference type="EMBL" id="RLN45870.1"/>
    </source>
</evidence>
<dbReference type="InterPro" id="IPR033304">
    <property type="entry name" value="DLEC1"/>
</dbReference>
<evidence type="ECO:0000313" key="2">
    <source>
        <dbReference type="EMBL" id="KAG2522626.1"/>
    </source>
</evidence>
<dbReference type="PANTHER" id="PTHR46348:SF1">
    <property type="entry name" value="DELETED IN LUNG AND ESOPHAGEAL CANCER PROTEIN 1"/>
    <property type="match status" value="1"/>
</dbReference>